<dbReference type="PROSITE" id="PS50928">
    <property type="entry name" value="ABC_TM1"/>
    <property type="match status" value="1"/>
</dbReference>
<dbReference type="CDD" id="cd06261">
    <property type="entry name" value="TM_PBP2"/>
    <property type="match status" value="1"/>
</dbReference>
<dbReference type="Pfam" id="PF19300">
    <property type="entry name" value="BPD_transp_1_N"/>
    <property type="match status" value="1"/>
</dbReference>
<evidence type="ECO:0000256" key="1">
    <source>
        <dbReference type="ARBA" id="ARBA00004429"/>
    </source>
</evidence>
<feature type="transmembrane region" description="Helical" evidence="9">
    <location>
        <begin position="313"/>
        <end position="334"/>
    </location>
</feature>
<evidence type="ECO:0000256" key="5">
    <source>
        <dbReference type="ARBA" id="ARBA00022692"/>
    </source>
</evidence>
<evidence type="ECO:0000256" key="7">
    <source>
        <dbReference type="ARBA" id="ARBA00023136"/>
    </source>
</evidence>
<evidence type="ECO:0000259" key="10">
    <source>
        <dbReference type="PROSITE" id="PS50928"/>
    </source>
</evidence>
<dbReference type="PANTHER" id="PTHR43163:SF6">
    <property type="entry name" value="DIPEPTIDE TRANSPORT SYSTEM PERMEASE PROTEIN DPPB-RELATED"/>
    <property type="match status" value="1"/>
</dbReference>
<protein>
    <submittedName>
        <fullName evidence="11">ABC transporter permease subunit</fullName>
    </submittedName>
</protein>
<feature type="transmembrane region" description="Helical" evidence="9">
    <location>
        <begin position="262"/>
        <end position="283"/>
    </location>
</feature>
<keyword evidence="3" id="KW-1003">Cell membrane</keyword>
<evidence type="ECO:0000256" key="8">
    <source>
        <dbReference type="ARBA" id="ARBA00024202"/>
    </source>
</evidence>
<dbReference type="Pfam" id="PF00528">
    <property type="entry name" value="BPD_transp_1"/>
    <property type="match status" value="1"/>
</dbReference>
<reference evidence="11 12" key="1">
    <citation type="submission" date="2022-04" db="EMBL/GenBank/DDBJ databases">
        <title>Proposal of a three novel species of Scandinavium, Scandinavium hiltneri, Scandinavium manionii, Scandinavium tedordense.</title>
        <authorList>
            <person name="Maddock D.W."/>
            <person name="Brady C.L."/>
            <person name="Denman S."/>
            <person name="Arnold D."/>
        </authorList>
    </citation>
    <scope>NUCLEOTIDE SEQUENCE [LARGE SCALE GENOMIC DNA]</scope>
    <source>
        <strain evidence="11 12">H11S7</strain>
    </source>
</reference>
<accession>A0ABT2E2N6</accession>
<feature type="transmembrane region" description="Helical" evidence="9">
    <location>
        <begin position="204"/>
        <end position="223"/>
    </location>
</feature>
<proteinExistence type="inferred from homology"/>
<sequence>MSLFILKRILLLIPGFIGITILTFMLVHLIPGDPVEIMAGARGLDPAYHAAALKNLGLDLPLPQQYLNYLIHLAHGDLGTSFTSQESVMKEFLTLFPATLELATVSMLLAIIVGIPMGVLAAVKRGSIFDHGVMGLSLTGFSMPIFWWSLILIMFFSVHLGWTPVSGRIDLSFDIQPYSGFMLIDTLIAQYQDPSANQGAFWDAVKHLILPSIVLGTVPLAIVSRMTRSSMLEVLREDYVRTAYAKGLSPWRVIFGHALRNALIPVLTMIGLSVSSLLGGAVLTETIFSWPGIGKWLIEAIGRRDYQVVQNGILLIATLIILTNFIVDILYGVVNPRIRHQK</sequence>
<dbReference type="EMBL" id="JALIGE010000074">
    <property type="protein sequence ID" value="MCS2162141.1"/>
    <property type="molecule type" value="Genomic_DNA"/>
</dbReference>
<gene>
    <name evidence="11" type="ORF">MUU47_13650</name>
</gene>
<keyword evidence="6 9" id="KW-1133">Transmembrane helix</keyword>
<comment type="caution">
    <text evidence="11">The sequence shown here is derived from an EMBL/GenBank/DDBJ whole genome shotgun (WGS) entry which is preliminary data.</text>
</comment>
<comment type="similarity">
    <text evidence="8">Belongs to the binding-protein-dependent transport system permease family. OppBC subfamily.</text>
</comment>
<evidence type="ECO:0000256" key="6">
    <source>
        <dbReference type="ARBA" id="ARBA00022989"/>
    </source>
</evidence>
<evidence type="ECO:0000256" key="4">
    <source>
        <dbReference type="ARBA" id="ARBA00022519"/>
    </source>
</evidence>
<feature type="transmembrane region" description="Helical" evidence="9">
    <location>
        <begin position="135"/>
        <end position="158"/>
    </location>
</feature>
<dbReference type="InterPro" id="IPR045621">
    <property type="entry name" value="BPD_transp_1_N"/>
</dbReference>
<keyword evidence="5 9" id="KW-0812">Transmembrane</keyword>
<dbReference type="InterPro" id="IPR000515">
    <property type="entry name" value="MetI-like"/>
</dbReference>
<comment type="subcellular location">
    <subcellularLocation>
        <location evidence="1">Cell inner membrane</location>
        <topology evidence="1">Multi-pass membrane protein</topology>
    </subcellularLocation>
    <subcellularLocation>
        <location evidence="9">Cell membrane</location>
        <topology evidence="9">Multi-pass membrane protein</topology>
    </subcellularLocation>
</comment>
<dbReference type="InterPro" id="IPR035906">
    <property type="entry name" value="MetI-like_sf"/>
</dbReference>
<keyword evidence="12" id="KW-1185">Reference proteome</keyword>
<evidence type="ECO:0000256" key="3">
    <source>
        <dbReference type="ARBA" id="ARBA00022475"/>
    </source>
</evidence>
<keyword evidence="2 9" id="KW-0813">Transport</keyword>
<dbReference type="RefSeq" id="WP_258988710.1">
    <property type="nucleotide sequence ID" value="NZ_JALIGE010000074.1"/>
</dbReference>
<organism evidence="11 12">
    <name type="scientific">Scandinavium hiltneri</name>
    <dbReference type="NCBI Taxonomy" id="2926519"/>
    <lineage>
        <taxon>Bacteria</taxon>
        <taxon>Pseudomonadati</taxon>
        <taxon>Pseudomonadota</taxon>
        <taxon>Gammaproteobacteria</taxon>
        <taxon>Enterobacterales</taxon>
        <taxon>Enterobacteriaceae</taxon>
        <taxon>Scandinavium</taxon>
    </lineage>
</organism>
<name>A0ABT2E2N6_9ENTR</name>
<feature type="transmembrane region" description="Helical" evidence="9">
    <location>
        <begin position="102"/>
        <end position="123"/>
    </location>
</feature>
<evidence type="ECO:0000313" key="12">
    <source>
        <dbReference type="Proteomes" id="UP001205357"/>
    </source>
</evidence>
<evidence type="ECO:0000313" key="11">
    <source>
        <dbReference type="EMBL" id="MCS2162141.1"/>
    </source>
</evidence>
<dbReference type="PANTHER" id="PTHR43163">
    <property type="entry name" value="DIPEPTIDE TRANSPORT SYSTEM PERMEASE PROTEIN DPPB-RELATED"/>
    <property type="match status" value="1"/>
</dbReference>
<evidence type="ECO:0000256" key="2">
    <source>
        <dbReference type="ARBA" id="ARBA00022448"/>
    </source>
</evidence>
<dbReference type="Proteomes" id="UP001205357">
    <property type="component" value="Unassembled WGS sequence"/>
</dbReference>
<feature type="domain" description="ABC transmembrane type-1" evidence="10">
    <location>
        <begin position="96"/>
        <end position="331"/>
    </location>
</feature>
<dbReference type="SUPFAM" id="SSF161098">
    <property type="entry name" value="MetI-like"/>
    <property type="match status" value="1"/>
</dbReference>
<dbReference type="Gene3D" id="1.10.3720.10">
    <property type="entry name" value="MetI-like"/>
    <property type="match status" value="1"/>
</dbReference>
<feature type="transmembrane region" description="Helical" evidence="9">
    <location>
        <begin position="9"/>
        <end position="30"/>
    </location>
</feature>
<keyword evidence="4" id="KW-0997">Cell inner membrane</keyword>
<keyword evidence="7 9" id="KW-0472">Membrane</keyword>
<evidence type="ECO:0000256" key="9">
    <source>
        <dbReference type="RuleBase" id="RU363032"/>
    </source>
</evidence>